<evidence type="ECO:0000256" key="3">
    <source>
        <dbReference type="ARBA" id="ARBA00022475"/>
    </source>
</evidence>
<name>A0A6L7GS06_9ACTN</name>
<feature type="transmembrane region" description="Helical" evidence="8">
    <location>
        <begin position="296"/>
        <end position="313"/>
    </location>
</feature>
<feature type="transmembrane region" description="Helical" evidence="8">
    <location>
        <begin position="325"/>
        <end position="346"/>
    </location>
</feature>
<dbReference type="GO" id="GO:0005886">
    <property type="term" value="C:plasma membrane"/>
    <property type="evidence" value="ECO:0007669"/>
    <property type="project" value="UniProtKB-SubCell"/>
</dbReference>
<accession>A0A6L7GS06</accession>
<dbReference type="InterPro" id="IPR002656">
    <property type="entry name" value="Acyl_transf_3_dom"/>
</dbReference>
<evidence type="ECO:0000259" key="9">
    <source>
        <dbReference type="Pfam" id="PF01757"/>
    </source>
</evidence>
<evidence type="ECO:0000256" key="6">
    <source>
        <dbReference type="ARBA" id="ARBA00023136"/>
    </source>
</evidence>
<organism evidence="10 11">
    <name type="scientific">Gordonia mangrovi</name>
    <dbReference type="NCBI Taxonomy" id="2665643"/>
    <lineage>
        <taxon>Bacteria</taxon>
        <taxon>Bacillati</taxon>
        <taxon>Actinomycetota</taxon>
        <taxon>Actinomycetes</taxon>
        <taxon>Mycobacteriales</taxon>
        <taxon>Gordoniaceae</taxon>
        <taxon>Gordonia</taxon>
    </lineage>
</organism>
<evidence type="ECO:0000256" key="4">
    <source>
        <dbReference type="ARBA" id="ARBA00022692"/>
    </source>
</evidence>
<comment type="similarity">
    <text evidence="2">Belongs to the acyltransferase 3 family.</text>
</comment>
<feature type="transmembrane region" description="Helical" evidence="8">
    <location>
        <begin position="115"/>
        <end position="139"/>
    </location>
</feature>
<evidence type="ECO:0000256" key="2">
    <source>
        <dbReference type="ARBA" id="ARBA00007400"/>
    </source>
</evidence>
<keyword evidence="10" id="KW-0012">Acyltransferase</keyword>
<sequence>MTPAGTRDSVTAPGTTTIAHGAAPDGAARATAKADRAHTADLVRVLLFAGVVVAHSINGINTTPDVIRSSNLVGTLLHLTRYGFVAVTLFVLVLSTRDRPMSPGTFWRRRFGLVVWPYLLWTVIYAITDHLVIAGNPFGSPSQFIGDLGVNIVNGEGKYQLYFLLISMQIYLAFPAISWLLRRTENRHWVVLGAAGAIQMTMFVIYQYLPRPPGDGWVVVYENLWKTLPMYALFVAIGALAAHHHETVERWLRDHAVWVIAAGLIATTFSVCAYLLATSPGNVPLQSNTPWNPATLPWLVGGLAMLWLAAMGWNDLRAAGRSVGARAVSAATVRAFGVFAVHPLILDLLGRFGFMSGLFEWFPNSAALRSVILVVATLVLSLLLVDLLLRTPLSRWLVARSRIPLRARDRNVQNSHK</sequence>
<feature type="transmembrane region" description="Helical" evidence="8">
    <location>
        <begin position="159"/>
        <end position="181"/>
    </location>
</feature>
<reference evidence="10 11" key="1">
    <citation type="submission" date="2019-11" db="EMBL/GenBank/DDBJ databases">
        <title>Gordonia sp. nov., a novel actinobacterium isolated from mangrove soil in Hainan.</title>
        <authorList>
            <person name="Huang X."/>
            <person name="Xie Y."/>
            <person name="Chu X."/>
            <person name="Xiao K."/>
        </authorList>
    </citation>
    <scope>NUCLEOTIDE SEQUENCE [LARGE SCALE GENOMIC DNA]</scope>
    <source>
        <strain evidence="10 11">HNM0687</strain>
    </source>
</reference>
<feature type="transmembrane region" description="Helical" evidence="8">
    <location>
        <begin position="72"/>
        <end position="94"/>
    </location>
</feature>
<proteinExistence type="inferred from homology"/>
<feature type="transmembrane region" description="Helical" evidence="8">
    <location>
        <begin position="366"/>
        <end position="389"/>
    </location>
</feature>
<evidence type="ECO:0000313" key="10">
    <source>
        <dbReference type="EMBL" id="MXP22744.1"/>
    </source>
</evidence>
<feature type="region of interest" description="Disordered" evidence="7">
    <location>
        <begin position="1"/>
        <end position="23"/>
    </location>
</feature>
<dbReference type="PANTHER" id="PTHR40074:SF2">
    <property type="entry name" value="O-ACETYLTRANSFERASE WECH"/>
    <property type="match status" value="1"/>
</dbReference>
<keyword evidence="3" id="KW-1003">Cell membrane</keyword>
<feature type="transmembrane region" description="Helical" evidence="8">
    <location>
        <begin position="228"/>
        <end position="244"/>
    </location>
</feature>
<protein>
    <submittedName>
        <fullName evidence="10">Acyltransferase family protein</fullName>
    </submittedName>
</protein>
<dbReference type="GO" id="GO:0016413">
    <property type="term" value="F:O-acetyltransferase activity"/>
    <property type="evidence" value="ECO:0007669"/>
    <property type="project" value="TreeGrafter"/>
</dbReference>
<feature type="transmembrane region" description="Helical" evidence="8">
    <location>
        <begin position="188"/>
        <end position="208"/>
    </location>
</feature>
<keyword evidence="11" id="KW-1185">Reference proteome</keyword>
<feature type="compositionally biased region" description="Polar residues" evidence="7">
    <location>
        <begin position="8"/>
        <end position="18"/>
    </location>
</feature>
<dbReference type="EMBL" id="WMBR01000004">
    <property type="protein sequence ID" value="MXP22744.1"/>
    <property type="molecule type" value="Genomic_DNA"/>
</dbReference>
<evidence type="ECO:0000256" key="8">
    <source>
        <dbReference type="SAM" id="Phobius"/>
    </source>
</evidence>
<feature type="transmembrane region" description="Helical" evidence="8">
    <location>
        <begin position="256"/>
        <end position="276"/>
    </location>
</feature>
<gene>
    <name evidence="10" type="ORF">GIY30_15485</name>
</gene>
<dbReference type="AlphaFoldDB" id="A0A6L7GS06"/>
<keyword evidence="6 8" id="KW-0472">Membrane</keyword>
<evidence type="ECO:0000256" key="7">
    <source>
        <dbReference type="SAM" id="MobiDB-lite"/>
    </source>
</evidence>
<dbReference type="GO" id="GO:0009246">
    <property type="term" value="P:enterobacterial common antigen biosynthetic process"/>
    <property type="evidence" value="ECO:0007669"/>
    <property type="project" value="TreeGrafter"/>
</dbReference>
<evidence type="ECO:0000256" key="5">
    <source>
        <dbReference type="ARBA" id="ARBA00022989"/>
    </source>
</evidence>
<keyword evidence="10" id="KW-0808">Transferase</keyword>
<feature type="transmembrane region" description="Helical" evidence="8">
    <location>
        <begin position="42"/>
        <end position="60"/>
    </location>
</feature>
<comment type="subcellular location">
    <subcellularLocation>
        <location evidence="1">Cell membrane</location>
        <topology evidence="1">Multi-pass membrane protein</topology>
    </subcellularLocation>
</comment>
<dbReference type="Proteomes" id="UP000475545">
    <property type="component" value="Unassembled WGS sequence"/>
</dbReference>
<dbReference type="PANTHER" id="PTHR40074">
    <property type="entry name" value="O-ACETYLTRANSFERASE WECH"/>
    <property type="match status" value="1"/>
</dbReference>
<evidence type="ECO:0000256" key="1">
    <source>
        <dbReference type="ARBA" id="ARBA00004651"/>
    </source>
</evidence>
<keyword evidence="5 8" id="KW-1133">Transmembrane helix</keyword>
<comment type="caution">
    <text evidence="10">The sequence shown here is derived from an EMBL/GenBank/DDBJ whole genome shotgun (WGS) entry which is preliminary data.</text>
</comment>
<evidence type="ECO:0000313" key="11">
    <source>
        <dbReference type="Proteomes" id="UP000475545"/>
    </source>
</evidence>
<dbReference type="Pfam" id="PF01757">
    <property type="entry name" value="Acyl_transf_3"/>
    <property type="match status" value="1"/>
</dbReference>
<feature type="domain" description="Acyltransferase 3" evidence="9">
    <location>
        <begin position="41"/>
        <end position="385"/>
    </location>
</feature>
<keyword evidence="4 8" id="KW-0812">Transmembrane</keyword>